<dbReference type="InterPro" id="IPR057983">
    <property type="entry name" value="NAA35-like_N"/>
</dbReference>
<dbReference type="OrthoDB" id="269405at2759"/>
<evidence type="ECO:0000259" key="11">
    <source>
        <dbReference type="PROSITE" id="PS51339"/>
    </source>
</evidence>
<proteinExistence type="inferred from homology"/>
<dbReference type="EMBL" id="LR899538">
    <property type="protein sequence ID" value="CAD7240302.1"/>
    <property type="molecule type" value="Genomic_DNA"/>
</dbReference>
<evidence type="ECO:0000256" key="9">
    <source>
        <dbReference type="SAM" id="Coils"/>
    </source>
</evidence>
<evidence type="ECO:0000256" key="3">
    <source>
        <dbReference type="ARBA" id="ARBA00006289"/>
    </source>
</evidence>
<dbReference type="InterPro" id="IPR010569">
    <property type="entry name" value="Myotubularin-like_Pase_dom"/>
</dbReference>
<dbReference type="PROSITE" id="PS51339">
    <property type="entry name" value="PPASE_MYOTUBULARIN"/>
    <property type="match status" value="1"/>
</dbReference>
<keyword evidence="7" id="KW-0539">Nucleus</keyword>
<keyword evidence="6" id="KW-0862">Zinc</keyword>
<reference evidence="12" key="1">
    <citation type="submission" date="2020-11" db="EMBL/GenBank/DDBJ databases">
        <authorList>
            <person name="Tran Van P."/>
        </authorList>
    </citation>
    <scope>NUCLEOTIDE SEQUENCE</scope>
</reference>
<sequence length="1657" mass="189030">MGGCEGQPEGQFQDDYVNFMPEKTEKRLFRWKEVTDEFFKAVDDLHLGELLHDEGFGLFEAMSAIEMMDPKMDAGMMCNRGNKTIMGFKESLQAGKLKIEGLTPEESIGIIDGTLACLQTWLDGHSTVQTVFTNLYLHEPLEAKDKPLRAFNICILKIVHFIQEVVNRAAVFEEEDFQPLTYGFNLCLDVPESTALSAMKEAEDEVGKKVRASKENSEEHDGLVALHARLKFLRSLYATFLNFNKKEGTGSSDVLKHISSCLELIPILKKSIPLGIQPSVDPGVKSKNKRLSLGADYPTIMGFEPLINQRLLPPTFPRYTQLRSRESTYDALVDTLGRLRHITDIYQARNFHQAMDFVAEFSSHNPCVLSRSLLQRVYFPQGFRVFGTTNLSEVLKETCRGFIAPHILSGKPLSSSVNQTKELVEGFFINCVRPFAALIQAYGHNRARLRDRLAHLLEEFAAIQEEADKVDAFLHQVTGRWEYGCFSTWLLFHTLHIMLNFLLTGFELELYSPHEYHYIFWYLYEFILCWIISAFSRAESILMDCEPPTESTKGRSNKKNKNKRKKTRPYSRELQYYQALHALCGGFYKMVVALGKDKKIREPCPEFNNEQVRYEHRFAAFGAVLTPPQVPYSQFRQMTESHHVLDPIVLYTDSNKHFFQAKALLEHLGNPSSEMEVLIRVAKTNYVVTKLLAGGHKRDPDSEIQFDFSVHKKLSMSGEEKEELSRAQRARAERNRQKALLLRQARLTAQPYSRADQGPSLDRVVRLHNTKLVDTGAGFFLEEKDLDEEPEEPKKIVSRPAPVVPTDQPTCEECGEEFPGSFLFDCFECHSMHLGSRDRDEKHALIAKTDAKTEFLLKDCDFDRREPPLKFITRPNPHNSRGNMKLYLRCQVFARALEVWGSEEKLEEELDTREEKRDRRKAKQYDKKVKELRMSMRSSLYKREQVAHEHQFGKETYDSEEEEYSRTCTTCGHKESYEKMGRDKFDREHVARPVSKTSPLSPTCYQGARMPMCYNRSFGQNGGENTYEPPLEPYLLPGEVVIAEAQHTLKFAPMSNQSHGESGSLFVTNFKISFVSAHRGKNDQVGSLLPNHLLQTDDACLSNVETLYQIHDNKKKKLTPGSSTSHRVKAIQIHCHVRRLLMPEVIIVPRKTVDGDLQYMAPHFPDNILPVWTWGWHTGAALIRGAKLSIPDSPQFEAYQEMVRSSHPSSIEPLVFDLGELLPSPPDVQRSFTALQELFMSDSNEAYESIEDSFLSLLHSSQWLHHVALCLQLAKQAAITLTRNHSSVILVDPTGRDMVCVISSLTQVLIESRFRTRIGFQSLIQKEWIALAHPFPARLGLLRDELPNKSPLFLLFLDCVWQLLQQCPSDFEFSETFLTVIWDGAHMNIFDTFLFGSTWERVQAKKDATSPLRSRSLWSWQEQYTISDQKQFLNPLYPITDAIRQEAEKRAGDPRSTPPPVPLRRKRLAVTPEKRPSRVRSLPSQAQAWASFLMGSAPSLDGHFSPDVDPPEAAPETTFSGVSVRWHHEHGIASQVQPRISCLAFWKQCYLRWLPVAGIVGGGTPIYDAFHSVLVDEVFRLRHQIQILGDRAEGSDGNEADDGPSTPRLPTRLRCDGVYSFQPFASADPALAKPHLNVITPHHYQNEDMLDEQSITD</sequence>
<evidence type="ECO:0000256" key="6">
    <source>
        <dbReference type="ARBA" id="ARBA00022833"/>
    </source>
</evidence>
<evidence type="ECO:0000256" key="8">
    <source>
        <dbReference type="ARBA" id="ARBA00030494"/>
    </source>
</evidence>
<dbReference type="InterPro" id="IPR007244">
    <property type="entry name" value="Naa35_N"/>
</dbReference>
<keyword evidence="5" id="KW-0963">Cytoplasm</keyword>
<keyword evidence="13" id="KW-1185">Reference proteome</keyword>
<comment type="subcellular location">
    <subcellularLocation>
        <location evidence="2">Cytoplasm</location>
    </subcellularLocation>
    <subcellularLocation>
        <location evidence="1">Nucleus</location>
    </subcellularLocation>
</comment>
<dbReference type="InterPro" id="IPR022587">
    <property type="entry name" value="MTMR12-like_C"/>
</dbReference>
<feature type="compositionally biased region" description="Basic residues" evidence="10">
    <location>
        <begin position="555"/>
        <end position="569"/>
    </location>
</feature>
<dbReference type="Gene3D" id="3.90.530.10">
    <property type="entry name" value="XPA C-terminal domain"/>
    <property type="match status" value="1"/>
</dbReference>
<name>A0A7R9A270_9CRUS</name>
<organism evidence="12">
    <name type="scientific">Darwinula stevensoni</name>
    <dbReference type="NCBI Taxonomy" id="69355"/>
    <lineage>
        <taxon>Eukaryota</taxon>
        <taxon>Metazoa</taxon>
        <taxon>Ecdysozoa</taxon>
        <taxon>Arthropoda</taxon>
        <taxon>Crustacea</taxon>
        <taxon>Oligostraca</taxon>
        <taxon>Ostracoda</taxon>
        <taxon>Podocopa</taxon>
        <taxon>Podocopida</taxon>
        <taxon>Darwinulocopina</taxon>
        <taxon>Darwinuloidea</taxon>
        <taxon>Darwinulidae</taxon>
        <taxon>Darwinula</taxon>
    </lineage>
</organism>
<evidence type="ECO:0000256" key="7">
    <source>
        <dbReference type="ARBA" id="ARBA00023242"/>
    </source>
</evidence>
<protein>
    <recommendedName>
        <fullName evidence="8">Protein MAK10 homolog</fullName>
    </recommendedName>
</protein>
<accession>A0A7R9A270</accession>
<dbReference type="EMBL" id="CAJPEV010000021">
    <property type="protein sequence ID" value="CAG0878928.1"/>
    <property type="molecule type" value="Genomic_DNA"/>
</dbReference>
<dbReference type="Pfam" id="PF04112">
    <property type="entry name" value="Mak10"/>
    <property type="match status" value="1"/>
</dbReference>
<feature type="domain" description="Myotubularin phosphatase" evidence="11">
    <location>
        <begin position="1104"/>
        <end position="1550"/>
    </location>
</feature>
<dbReference type="GO" id="GO:0031417">
    <property type="term" value="C:NatC complex"/>
    <property type="evidence" value="ECO:0007669"/>
    <property type="project" value="InterPro"/>
</dbReference>
<dbReference type="InterPro" id="IPR009061">
    <property type="entry name" value="DNA-bd_dom_put_sf"/>
</dbReference>
<dbReference type="InterPro" id="IPR022656">
    <property type="entry name" value="XPA_C"/>
</dbReference>
<keyword evidence="9" id="KW-0175">Coiled coil</keyword>
<dbReference type="GO" id="GO:0003684">
    <property type="term" value="F:damaged DNA binding"/>
    <property type="evidence" value="ECO:0007669"/>
    <property type="project" value="InterPro"/>
</dbReference>
<evidence type="ECO:0000256" key="2">
    <source>
        <dbReference type="ARBA" id="ARBA00004496"/>
    </source>
</evidence>
<dbReference type="NCBIfam" id="TIGR00598">
    <property type="entry name" value="rad14"/>
    <property type="match status" value="1"/>
</dbReference>
<dbReference type="Pfam" id="PF25789">
    <property type="entry name" value="TPR_NAA35"/>
    <property type="match status" value="1"/>
</dbReference>
<dbReference type="GO" id="GO:0006289">
    <property type="term" value="P:nucleotide-excision repair"/>
    <property type="evidence" value="ECO:0007669"/>
    <property type="project" value="InterPro"/>
</dbReference>
<dbReference type="PANTHER" id="PTHR21373:SF0">
    <property type="entry name" value="N-ALPHA-ACETYLTRANSFERASE 35, NATC AUXILIARY SUBUNIT"/>
    <property type="match status" value="1"/>
</dbReference>
<dbReference type="PANTHER" id="PTHR21373">
    <property type="entry name" value="GLUCOSE REPRESSIBLE PROTEIN MAK10"/>
    <property type="match status" value="1"/>
</dbReference>
<dbReference type="InterPro" id="IPR029021">
    <property type="entry name" value="Prot-tyrosine_phosphatase-like"/>
</dbReference>
<evidence type="ECO:0000313" key="12">
    <source>
        <dbReference type="EMBL" id="CAD7240302.1"/>
    </source>
</evidence>
<gene>
    <name evidence="12" type="ORF">DSTB1V02_LOCUS327</name>
</gene>
<feature type="region of interest" description="Disordered" evidence="10">
    <location>
        <begin position="1590"/>
        <end position="1609"/>
    </location>
</feature>
<dbReference type="Pfam" id="PF12578">
    <property type="entry name" value="3-PAP"/>
    <property type="match status" value="1"/>
</dbReference>
<dbReference type="InterPro" id="IPR037129">
    <property type="entry name" value="XPA_sf"/>
</dbReference>
<feature type="region of interest" description="Disordered" evidence="10">
    <location>
        <begin position="547"/>
        <end position="569"/>
    </location>
</feature>
<dbReference type="Pfam" id="PF06602">
    <property type="entry name" value="Myotub-related"/>
    <property type="match status" value="1"/>
</dbReference>
<feature type="coiled-coil region" evidence="9">
    <location>
        <begin position="439"/>
        <end position="466"/>
    </location>
</feature>
<comment type="similarity">
    <text evidence="4">Belongs to the protein-tyrosine phosphatase family. Non-receptor class myotubularin subfamily.</text>
</comment>
<dbReference type="Pfam" id="PF05181">
    <property type="entry name" value="XPA_C"/>
    <property type="match status" value="1"/>
</dbReference>
<evidence type="ECO:0000256" key="1">
    <source>
        <dbReference type="ARBA" id="ARBA00004123"/>
    </source>
</evidence>
<dbReference type="GO" id="GO:0005634">
    <property type="term" value="C:nucleus"/>
    <property type="evidence" value="ECO:0007669"/>
    <property type="project" value="UniProtKB-SubCell"/>
</dbReference>
<dbReference type="SUPFAM" id="SSF46955">
    <property type="entry name" value="Putative DNA-binding domain"/>
    <property type="match status" value="1"/>
</dbReference>
<evidence type="ECO:0000256" key="4">
    <source>
        <dbReference type="ARBA" id="ARBA00007471"/>
    </source>
</evidence>
<evidence type="ECO:0000256" key="10">
    <source>
        <dbReference type="SAM" id="MobiDB-lite"/>
    </source>
</evidence>
<dbReference type="InterPro" id="IPR000465">
    <property type="entry name" value="XPA/RAD14"/>
</dbReference>
<evidence type="ECO:0000256" key="5">
    <source>
        <dbReference type="ARBA" id="ARBA00022490"/>
    </source>
</evidence>
<evidence type="ECO:0000313" key="13">
    <source>
        <dbReference type="Proteomes" id="UP000677054"/>
    </source>
</evidence>
<dbReference type="SUPFAM" id="SSF52799">
    <property type="entry name" value="(Phosphotyrosine protein) phosphatases II"/>
    <property type="match status" value="1"/>
</dbReference>
<comment type="similarity">
    <text evidence="3">Belongs to the MAK10 family.</text>
</comment>
<dbReference type="Proteomes" id="UP000677054">
    <property type="component" value="Unassembled WGS sequence"/>
</dbReference>
<dbReference type="InterPro" id="IPR057982">
    <property type="entry name" value="TPR_NAA35"/>
</dbReference>
<dbReference type="CDD" id="cd21076">
    <property type="entry name" value="DBD_XPA"/>
    <property type="match status" value="1"/>
</dbReference>